<evidence type="ECO:0000256" key="11">
    <source>
        <dbReference type="HAMAP-Rule" id="MF_01021"/>
    </source>
</evidence>
<reference evidence="13 14" key="1">
    <citation type="submission" date="2015-09" db="EMBL/GenBank/DDBJ databases">
        <authorList>
            <consortium name="Pathogen Informatics"/>
        </authorList>
    </citation>
    <scope>NUCLEOTIDE SEQUENCE [LARGE SCALE GENOMIC DNA]</scope>
    <source>
        <strain evidence="13 14">2789STDY5834855</strain>
    </source>
</reference>
<dbReference type="FunFam" id="3.10.20.810:FF:000001">
    <property type="entry name" value="Histidine biosynthesis bifunctional protein HisIE"/>
    <property type="match status" value="1"/>
</dbReference>
<evidence type="ECO:0000313" key="14">
    <source>
        <dbReference type="Proteomes" id="UP000095558"/>
    </source>
</evidence>
<dbReference type="GO" id="GO:0004635">
    <property type="term" value="F:phosphoribosyl-AMP cyclohydrolase activity"/>
    <property type="evidence" value="ECO:0007669"/>
    <property type="project" value="UniProtKB-UniRule"/>
</dbReference>
<gene>
    <name evidence="11 13" type="primary">hisI</name>
    <name evidence="13" type="ORF">ERS852470_02152</name>
</gene>
<keyword evidence="11" id="KW-0479">Metal-binding</keyword>
<dbReference type="InterPro" id="IPR026660">
    <property type="entry name" value="PRA-CH"/>
</dbReference>
<comment type="pathway">
    <text evidence="4">Amino-acid biosynthesis; L-histidine biosynthesis; L-histidine from 5-phospho-alpha-D-ribose 1-diphosphate: step 2/9.</text>
</comment>
<feature type="binding site" evidence="11">
    <location>
        <position position="76"/>
    </location>
    <ligand>
        <name>Mg(2+)</name>
        <dbReference type="ChEBI" id="CHEBI:18420"/>
    </ligand>
</feature>
<evidence type="ECO:0000256" key="1">
    <source>
        <dbReference type="ARBA" id="ARBA00000024"/>
    </source>
</evidence>
<evidence type="ECO:0000313" key="13">
    <source>
        <dbReference type="EMBL" id="CUO37214.1"/>
    </source>
</evidence>
<dbReference type="Gene3D" id="3.10.20.810">
    <property type="entry name" value="Phosphoribosyl-AMP cyclohydrolase"/>
    <property type="match status" value="1"/>
</dbReference>
<accession>A0A174A018</accession>
<organism evidence="13 14">
    <name type="scientific">Clostridium disporicum</name>
    <dbReference type="NCBI Taxonomy" id="84024"/>
    <lineage>
        <taxon>Bacteria</taxon>
        <taxon>Bacillati</taxon>
        <taxon>Bacillota</taxon>
        <taxon>Clostridia</taxon>
        <taxon>Eubacteriales</taxon>
        <taxon>Clostridiaceae</taxon>
        <taxon>Clostridium</taxon>
    </lineage>
</organism>
<comment type="subunit">
    <text evidence="11">Homodimer.</text>
</comment>
<comment type="subcellular location">
    <subcellularLocation>
        <location evidence="11">Cytoplasm</location>
    </subcellularLocation>
</comment>
<evidence type="ECO:0000256" key="9">
    <source>
        <dbReference type="ARBA" id="ARBA00022801"/>
    </source>
</evidence>
<dbReference type="RefSeq" id="WP_042400668.1">
    <property type="nucleotide sequence ID" value="NZ_CYYT01000005.1"/>
</dbReference>
<dbReference type="Proteomes" id="UP000095558">
    <property type="component" value="Unassembled WGS sequence"/>
</dbReference>
<dbReference type="SUPFAM" id="SSF141734">
    <property type="entry name" value="HisI-like"/>
    <property type="match status" value="1"/>
</dbReference>
<proteinExistence type="inferred from homology"/>
<dbReference type="InterPro" id="IPR038019">
    <property type="entry name" value="PRib_AMP_CycHydrolase_sf"/>
</dbReference>
<keyword evidence="7 11" id="KW-0963">Cytoplasm</keyword>
<evidence type="ECO:0000256" key="7">
    <source>
        <dbReference type="ARBA" id="ARBA00022490"/>
    </source>
</evidence>
<dbReference type="InterPro" id="IPR002496">
    <property type="entry name" value="PRib_AMP_CycHydrolase_dom"/>
</dbReference>
<comment type="similarity">
    <text evidence="6">In the N-terminal section; belongs to the PRA-CH family.</text>
</comment>
<comment type="catalytic activity">
    <reaction evidence="1 11">
        <text>1-(5-phospho-beta-D-ribosyl)-5'-AMP + H2O = 1-(5-phospho-beta-D-ribosyl)-5-[(5-phospho-beta-D-ribosylamino)methylideneamino]imidazole-4-carboxamide</text>
        <dbReference type="Rhea" id="RHEA:20049"/>
        <dbReference type="ChEBI" id="CHEBI:15377"/>
        <dbReference type="ChEBI" id="CHEBI:58435"/>
        <dbReference type="ChEBI" id="CHEBI:59457"/>
        <dbReference type="EC" id="3.5.4.19"/>
    </reaction>
</comment>
<evidence type="ECO:0000256" key="4">
    <source>
        <dbReference type="ARBA" id="ARBA00005204"/>
    </source>
</evidence>
<dbReference type="GO" id="GO:0004636">
    <property type="term" value="F:phosphoribosyl-ATP diphosphatase activity"/>
    <property type="evidence" value="ECO:0007669"/>
    <property type="project" value="UniProtKB-EC"/>
</dbReference>
<dbReference type="GO" id="GO:0005737">
    <property type="term" value="C:cytoplasm"/>
    <property type="evidence" value="ECO:0007669"/>
    <property type="project" value="UniProtKB-SubCell"/>
</dbReference>
<dbReference type="GeneID" id="83012756"/>
<dbReference type="Pfam" id="PF01502">
    <property type="entry name" value="PRA-CH"/>
    <property type="match status" value="1"/>
</dbReference>
<comment type="catalytic activity">
    <reaction evidence="2">
        <text>1-(5-phospho-beta-D-ribosyl)-ATP + H2O = 1-(5-phospho-beta-D-ribosyl)-5'-AMP + diphosphate + H(+)</text>
        <dbReference type="Rhea" id="RHEA:22828"/>
        <dbReference type="ChEBI" id="CHEBI:15377"/>
        <dbReference type="ChEBI" id="CHEBI:15378"/>
        <dbReference type="ChEBI" id="CHEBI:33019"/>
        <dbReference type="ChEBI" id="CHEBI:59457"/>
        <dbReference type="ChEBI" id="CHEBI:73183"/>
        <dbReference type="EC" id="3.6.1.31"/>
    </reaction>
</comment>
<dbReference type="GO" id="GO:0008270">
    <property type="term" value="F:zinc ion binding"/>
    <property type="evidence" value="ECO:0007669"/>
    <property type="project" value="UniProtKB-UniRule"/>
</dbReference>
<dbReference type="UniPathway" id="UPA00031">
    <property type="reaction ID" value="UER00008"/>
</dbReference>
<dbReference type="PANTHER" id="PTHR42945:SF1">
    <property type="entry name" value="HISTIDINE BIOSYNTHESIS BIFUNCTIONAL PROTEIN HIS7"/>
    <property type="match status" value="1"/>
</dbReference>
<dbReference type="PANTHER" id="PTHR42945">
    <property type="entry name" value="HISTIDINE BIOSYNTHESIS BIFUNCTIONAL PROTEIN"/>
    <property type="match status" value="1"/>
</dbReference>
<keyword evidence="8 11" id="KW-0028">Amino-acid biosynthesis</keyword>
<protein>
    <recommendedName>
        <fullName evidence="11">Phosphoribosyl-AMP cyclohydrolase</fullName>
        <shortName evidence="11">PRA-CH</shortName>
        <ecNumber evidence="11">3.5.4.19</ecNumber>
    </recommendedName>
</protein>
<dbReference type="EC" id="3.5.4.19" evidence="11"/>
<feature type="binding site" evidence="11">
    <location>
        <position position="78"/>
    </location>
    <ligand>
        <name>Mg(2+)</name>
        <dbReference type="ChEBI" id="CHEBI:18420"/>
    </ligand>
</feature>
<sequence length="106" mass="12244">MEKIALDFEKGNGLIPTVIQDYESNEVLMVAYMSEESLKLTLESKKTWFYSRSRNELWNKGVTSGHFQEVKEIWTDCDNDTLLIKVIQNGAACHTGKKSCFFRRVC</sequence>
<comment type="similarity">
    <text evidence="5">In the C-terminal section; belongs to the PRA-PH family.</text>
</comment>
<feature type="binding site" evidence="11">
    <location>
        <position position="93"/>
    </location>
    <ligand>
        <name>Zn(2+)</name>
        <dbReference type="ChEBI" id="CHEBI:29105"/>
        <note>ligand shared between dimeric partners</note>
    </ligand>
</feature>
<comment type="cofactor">
    <cofactor evidence="11">
        <name>Zn(2+)</name>
        <dbReference type="ChEBI" id="CHEBI:29105"/>
    </cofactor>
    <text evidence="11">Binds 1 zinc ion per subunit.</text>
</comment>
<keyword evidence="11" id="KW-0460">Magnesium</keyword>
<dbReference type="GO" id="GO:0000105">
    <property type="term" value="P:L-histidine biosynthetic process"/>
    <property type="evidence" value="ECO:0007669"/>
    <property type="project" value="UniProtKB-UniRule"/>
</dbReference>
<dbReference type="OrthoDB" id="9795769at2"/>
<feature type="domain" description="Phosphoribosyl-AMP cyclohydrolase" evidence="12">
    <location>
        <begin position="29"/>
        <end position="102"/>
    </location>
</feature>
<comment type="similarity">
    <text evidence="11">Belongs to the PRA-CH family.</text>
</comment>
<dbReference type="GO" id="GO:0000287">
    <property type="term" value="F:magnesium ion binding"/>
    <property type="evidence" value="ECO:0007669"/>
    <property type="project" value="UniProtKB-UniRule"/>
</dbReference>
<dbReference type="EMBL" id="CYZV01000022">
    <property type="protein sequence ID" value="CUO37214.1"/>
    <property type="molecule type" value="Genomic_DNA"/>
</dbReference>
<feature type="binding site" evidence="11">
    <location>
        <position position="77"/>
    </location>
    <ligand>
        <name>Zn(2+)</name>
        <dbReference type="ChEBI" id="CHEBI:29105"/>
        <note>ligand shared between dimeric partners</note>
    </ligand>
</feature>
<evidence type="ECO:0000256" key="3">
    <source>
        <dbReference type="ARBA" id="ARBA00005169"/>
    </source>
</evidence>
<evidence type="ECO:0000256" key="5">
    <source>
        <dbReference type="ARBA" id="ARBA00007731"/>
    </source>
</evidence>
<evidence type="ECO:0000259" key="12">
    <source>
        <dbReference type="Pfam" id="PF01502"/>
    </source>
</evidence>
<name>A0A174A018_9CLOT</name>
<evidence type="ECO:0000256" key="10">
    <source>
        <dbReference type="ARBA" id="ARBA00023102"/>
    </source>
</evidence>
<comment type="function">
    <text evidence="11">Catalyzes the hydrolysis of the adenine ring of phosphoribosyl-AMP.</text>
</comment>
<keyword evidence="9 11" id="KW-0378">Hydrolase</keyword>
<evidence type="ECO:0000256" key="6">
    <source>
        <dbReference type="ARBA" id="ARBA00008299"/>
    </source>
</evidence>
<keyword evidence="10 11" id="KW-0368">Histidine biosynthesis</keyword>
<dbReference type="NCBIfam" id="NF000768">
    <property type="entry name" value="PRK00051.1"/>
    <property type="match status" value="1"/>
</dbReference>
<comment type="pathway">
    <text evidence="3 11">Amino-acid biosynthesis; L-histidine biosynthesis; L-histidine from 5-phospho-alpha-D-ribose 1-diphosphate: step 3/9.</text>
</comment>
<keyword evidence="11" id="KW-0862">Zinc</keyword>
<evidence type="ECO:0000256" key="2">
    <source>
        <dbReference type="ARBA" id="ARBA00001460"/>
    </source>
</evidence>
<dbReference type="HAMAP" id="MF_01021">
    <property type="entry name" value="HisI"/>
    <property type="match status" value="1"/>
</dbReference>
<dbReference type="AlphaFoldDB" id="A0A174A018"/>
<evidence type="ECO:0000256" key="8">
    <source>
        <dbReference type="ARBA" id="ARBA00022605"/>
    </source>
</evidence>
<feature type="binding site" evidence="11">
    <location>
        <position position="80"/>
    </location>
    <ligand>
        <name>Mg(2+)</name>
        <dbReference type="ChEBI" id="CHEBI:18420"/>
    </ligand>
</feature>
<feature type="binding site" evidence="11">
    <location>
        <position position="100"/>
    </location>
    <ligand>
        <name>Zn(2+)</name>
        <dbReference type="ChEBI" id="CHEBI:29105"/>
        <note>ligand shared between dimeric partners</note>
    </ligand>
</feature>
<comment type="cofactor">
    <cofactor evidence="11">
        <name>Mg(2+)</name>
        <dbReference type="ChEBI" id="CHEBI:18420"/>
    </cofactor>
    <text evidence="11">Binds 1 Mg(2+) ion per subunit.</text>
</comment>